<dbReference type="EMBL" id="JAGQHS010000151">
    <property type="protein sequence ID" value="MCA9758211.1"/>
    <property type="molecule type" value="Genomic_DNA"/>
</dbReference>
<comment type="caution">
    <text evidence="2">The sequence shown here is derived from an EMBL/GenBank/DDBJ whole genome shotgun (WGS) entry which is preliminary data.</text>
</comment>
<proteinExistence type="predicted"/>
<accession>A0A956SF96</accession>
<gene>
    <name evidence="2" type="ORF">KDA27_20620</name>
</gene>
<feature type="signal peptide" evidence="1">
    <location>
        <begin position="1"/>
        <end position="26"/>
    </location>
</feature>
<protein>
    <submittedName>
        <fullName evidence="2">Uncharacterized protein</fullName>
    </submittedName>
</protein>
<evidence type="ECO:0000313" key="3">
    <source>
        <dbReference type="Proteomes" id="UP000739538"/>
    </source>
</evidence>
<feature type="chain" id="PRO_5037568194" evidence="1">
    <location>
        <begin position="27"/>
        <end position="430"/>
    </location>
</feature>
<evidence type="ECO:0000256" key="1">
    <source>
        <dbReference type="SAM" id="SignalP"/>
    </source>
</evidence>
<dbReference type="PROSITE" id="PS51257">
    <property type="entry name" value="PROKAR_LIPOPROTEIN"/>
    <property type="match status" value="1"/>
</dbReference>
<keyword evidence="1" id="KW-0732">Signal</keyword>
<reference evidence="2" key="1">
    <citation type="submission" date="2020-04" db="EMBL/GenBank/DDBJ databases">
        <authorList>
            <person name="Zhang T."/>
        </authorList>
    </citation>
    <scope>NUCLEOTIDE SEQUENCE</scope>
    <source>
        <strain evidence="2">HKST-UBA02</strain>
    </source>
</reference>
<sequence length="430" mass="45578">MNRSMSFGLGALLACIGWASGSPALAGDSKLETALGDLYGICLFEPVASNPFSGAALLSRSDLAPGVTGFIESNLASIPMTPPSVKSVFEDGRIVNVVTGFSPIFTENTATVGGGKLFFGGNYSYYDFSKIRGQSLADMSFVFAQDDGGDVVAVHMPLEVKAKIFTLYSTFGVTNQFDVGLAFPIVDMTVQANGTTFNVLGDDSGCRYGPLDCNPTNPQGSRSTPDLTLDAVSNGVEESDLNPTFLSTVAVRLKYRFPYIPNSGRVALVADLRMPVRSEDSLLGPGEFGGFLTLVGEAQTRNGFTPYFNLGTHLWSGDSASSLSATAGFTQLFARNLSFSFDLIGDFDLESDPFLESIDNEVPVGSGATELAVAGSSIPSSDRDHRLDAALGFQYALTQDFQVYGSGLFSLLDRGLTASVIPMVGFAMHY</sequence>
<dbReference type="Proteomes" id="UP000739538">
    <property type="component" value="Unassembled WGS sequence"/>
</dbReference>
<name>A0A956SF96_UNCEI</name>
<dbReference type="AlphaFoldDB" id="A0A956SF96"/>
<evidence type="ECO:0000313" key="2">
    <source>
        <dbReference type="EMBL" id="MCA9758211.1"/>
    </source>
</evidence>
<organism evidence="2 3">
    <name type="scientific">Eiseniibacteriota bacterium</name>
    <dbReference type="NCBI Taxonomy" id="2212470"/>
    <lineage>
        <taxon>Bacteria</taxon>
        <taxon>Candidatus Eiseniibacteriota</taxon>
    </lineage>
</organism>
<reference evidence="2" key="2">
    <citation type="journal article" date="2021" name="Microbiome">
        <title>Successional dynamics and alternative stable states in a saline activated sludge microbial community over 9 years.</title>
        <authorList>
            <person name="Wang Y."/>
            <person name="Ye J."/>
            <person name="Ju F."/>
            <person name="Liu L."/>
            <person name="Boyd J.A."/>
            <person name="Deng Y."/>
            <person name="Parks D.H."/>
            <person name="Jiang X."/>
            <person name="Yin X."/>
            <person name="Woodcroft B.J."/>
            <person name="Tyson G.W."/>
            <person name="Hugenholtz P."/>
            <person name="Polz M.F."/>
            <person name="Zhang T."/>
        </authorList>
    </citation>
    <scope>NUCLEOTIDE SEQUENCE</scope>
    <source>
        <strain evidence="2">HKST-UBA02</strain>
    </source>
</reference>